<dbReference type="AlphaFoldDB" id="A0A8J6U4L2"/>
<dbReference type="InterPro" id="IPR046606">
    <property type="entry name" value="DUF6665"/>
</dbReference>
<evidence type="ECO:0000313" key="1">
    <source>
        <dbReference type="EMBL" id="MBD0414535.1"/>
    </source>
</evidence>
<comment type="caution">
    <text evidence="1">The sequence shown here is derived from an EMBL/GenBank/DDBJ whole genome shotgun (WGS) entry which is preliminary data.</text>
</comment>
<dbReference type="EMBL" id="JACVVX010000002">
    <property type="protein sequence ID" value="MBD0414535.1"/>
    <property type="molecule type" value="Genomic_DNA"/>
</dbReference>
<proteinExistence type="predicted"/>
<dbReference type="Pfam" id="PF20370">
    <property type="entry name" value="DUF6665"/>
    <property type="match status" value="1"/>
</dbReference>
<reference evidence="1" key="1">
    <citation type="submission" date="2020-09" db="EMBL/GenBank/DDBJ databases">
        <title>Genome seq and assembly of Tianweitania sp.</title>
        <authorList>
            <person name="Chhetri G."/>
        </authorList>
    </citation>
    <scope>NUCLEOTIDE SEQUENCE</scope>
    <source>
        <strain evidence="1">Rool2</strain>
    </source>
</reference>
<organism evidence="1 2">
    <name type="scientific">Oryzicola mucosus</name>
    <dbReference type="NCBI Taxonomy" id="2767425"/>
    <lineage>
        <taxon>Bacteria</taxon>
        <taxon>Pseudomonadati</taxon>
        <taxon>Pseudomonadota</taxon>
        <taxon>Alphaproteobacteria</taxon>
        <taxon>Hyphomicrobiales</taxon>
        <taxon>Phyllobacteriaceae</taxon>
        <taxon>Oryzicola</taxon>
    </lineage>
</organism>
<evidence type="ECO:0000313" key="2">
    <source>
        <dbReference type="Proteomes" id="UP000643405"/>
    </source>
</evidence>
<sequence>MSLRPPQTFTAGGMSNSALDVLEYEFLAEKASALGQTGQRVVKCLDALKAHSGSEEERAVLRKAAADAVYGYFIQRELCGFRRHEDVIREYAIPGEVLARLGAK</sequence>
<accession>A0A8J6U4L2</accession>
<keyword evidence="2" id="KW-1185">Reference proteome</keyword>
<name>A0A8J6U4L2_9HYPH</name>
<dbReference type="Proteomes" id="UP000643405">
    <property type="component" value="Unassembled WGS sequence"/>
</dbReference>
<gene>
    <name evidence="1" type="ORF">ICI42_07705</name>
</gene>
<protein>
    <submittedName>
        <fullName evidence="1">Uncharacterized protein</fullName>
    </submittedName>
</protein>